<dbReference type="AlphaFoldDB" id="A0A073IQQ0"/>
<dbReference type="eggNOG" id="ENOG50330EF">
    <property type="taxonomic scope" value="Bacteria"/>
</dbReference>
<accession>A0A073IQQ0</accession>
<evidence type="ECO:0000256" key="1">
    <source>
        <dbReference type="SAM" id="MobiDB-lite"/>
    </source>
</evidence>
<feature type="region of interest" description="Disordered" evidence="1">
    <location>
        <begin position="147"/>
        <end position="174"/>
    </location>
</feature>
<reference evidence="3 4" key="1">
    <citation type="submission" date="2014-04" db="EMBL/GenBank/DDBJ databases">
        <title>Draft Genome Sequence of Synergistes jonesii.</title>
        <authorList>
            <person name="Coil D.A."/>
            <person name="Eisen J.A."/>
            <person name="Holland-Moritz H.E."/>
        </authorList>
    </citation>
    <scope>NUCLEOTIDE SEQUENCE [LARGE SCALE GENOMIC DNA]</scope>
    <source>
        <strain evidence="3 4">78-1</strain>
    </source>
</reference>
<dbReference type="Proteomes" id="UP000027665">
    <property type="component" value="Unassembled WGS sequence"/>
</dbReference>
<sequence>MKQKITRLQRWLDRLAAACESRKWKSAVAEADCLSAELKQVREELWEEAEAENVKIPLSVRAGNMVFSGAKSFAVAIIIICLTTLPIAVESGIPSMSASLPSVSAGRSEEFAIVTSEEKELLTMLRRSLNDSNVAVRAAEIRSPDSKRAFSSVPVQKRANTPAAPAQARPKAENNKIKPEDLLTLVQIGEKSLRGGEPAIKIVN</sequence>
<dbReference type="OrthoDB" id="4315at2"/>
<dbReference type="EMBL" id="JMKI01000037">
    <property type="protein sequence ID" value="KEJ91816.1"/>
    <property type="molecule type" value="Genomic_DNA"/>
</dbReference>
<feature type="transmembrane region" description="Helical" evidence="2">
    <location>
        <begin position="65"/>
        <end position="89"/>
    </location>
</feature>
<keyword evidence="2" id="KW-0472">Membrane</keyword>
<protein>
    <submittedName>
        <fullName evidence="3">Uncharacterized protein</fullName>
    </submittedName>
</protein>
<organism evidence="3 4">
    <name type="scientific">Synergistes jonesii</name>
    <dbReference type="NCBI Taxonomy" id="2754"/>
    <lineage>
        <taxon>Bacteria</taxon>
        <taxon>Thermotogati</taxon>
        <taxon>Synergistota</taxon>
        <taxon>Synergistia</taxon>
        <taxon>Synergistales</taxon>
        <taxon>Synergistaceae</taxon>
        <taxon>Synergistes</taxon>
    </lineage>
</organism>
<dbReference type="RefSeq" id="WP_037977184.1">
    <property type="nucleotide sequence ID" value="NZ_CAMETI010000041.1"/>
</dbReference>
<evidence type="ECO:0000313" key="3">
    <source>
        <dbReference type="EMBL" id="KEJ91816.1"/>
    </source>
</evidence>
<keyword evidence="4" id="KW-1185">Reference proteome</keyword>
<gene>
    <name evidence="3" type="ORF">EH55_07545</name>
</gene>
<keyword evidence="2" id="KW-0812">Transmembrane</keyword>
<evidence type="ECO:0000256" key="2">
    <source>
        <dbReference type="SAM" id="Phobius"/>
    </source>
</evidence>
<dbReference type="STRING" id="2754.EH55_07545"/>
<dbReference type="GeneID" id="90984093"/>
<proteinExistence type="predicted"/>
<comment type="caution">
    <text evidence="3">The sequence shown here is derived from an EMBL/GenBank/DDBJ whole genome shotgun (WGS) entry which is preliminary data.</text>
</comment>
<name>A0A073IQQ0_9BACT</name>
<evidence type="ECO:0000313" key="4">
    <source>
        <dbReference type="Proteomes" id="UP000027665"/>
    </source>
</evidence>
<keyword evidence="2" id="KW-1133">Transmembrane helix</keyword>